<feature type="signal peptide" evidence="1">
    <location>
        <begin position="1"/>
        <end position="21"/>
    </location>
</feature>
<keyword evidence="3" id="KW-1185">Reference proteome</keyword>
<evidence type="ECO:0000256" key="1">
    <source>
        <dbReference type="SAM" id="SignalP"/>
    </source>
</evidence>
<gene>
    <name evidence="2" type="ORF">H4R18_005526</name>
</gene>
<protein>
    <submittedName>
        <fullName evidence="2">Uncharacterized protein</fullName>
    </submittedName>
</protein>
<dbReference type="SUPFAM" id="SSF50685">
    <property type="entry name" value="Barwin-like endoglucanases"/>
    <property type="match status" value="1"/>
</dbReference>
<evidence type="ECO:0000313" key="2">
    <source>
        <dbReference type="EMBL" id="KAJ2776715.1"/>
    </source>
</evidence>
<dbReference type="InterPro" id="IPR036908">
    <property type="entry name" value="RlpA-like_sf"/>
</dbReference>
<dbReference type="EMBL" id="JANBUL010000339">
    <property type="protein sequence ID" value="KAJ2776715.1"/>
    <property type="molecule type" value="Genomic_DNA"/>
</dbReference>
<accession>A0A9W8LE57</accession>
<organism evidence="2 3">
    <name type="scientific">Coemansia javaensis</name>
    <dbReference type="NCBI Taxonomy" id="2761396"/>
    <lineage>
        <taxon>Eukaryota</taxon>
        <taxon>Fungi</taxon>
        <taxon>Fungi incertae sedis</taxon>
        <taxon>Zoopagomycota</taxon>
        <taxon>Kickxellomycotina</taxon>
        <taxon>Kickxellomycetes</taxon>
        <taxon>Kickxellales</taxon>
        <taxon>Kickxellaceae</taxon>
        <taxon>Coemansia</taxon>
    </lineage>
</organism>
<comment type="caution">
    <text evidence="2">The sequence shown here is derived from an EMBL/GenBank/DDBJ whole genome shotgun (WGS) entry which is preliminary data.</text>
</comment>
<evidence type="ECO:0000313" key="3">
    <source>
        <dbReference type="Proteomes" id="UP001140217"/>
    </source>
</evidence>
<keyword evidence="1" id="KW-0732">Signal</keyword>
<name>A0A9W8LE57_9FUNG</name>
<reference evidence="2" key="1">
    <citation type="submission" date="2022-07" db="EMBL/GenBank/DDBJ databases">
        <title>Phylogenomic reconstructions and comparative analyses of Kickxellomycotina fungi.</title>
        <authorList>
            <person name="Reynolds N.K."/>
            <person name="Stajich J.E."/>
            <person name="Barry K."/>
            <person name="Grigoriev I.V."/>
            <person name="Crous P."/>
            <person name="Smith M.E."/>
        </authorList>
    </citation>
    <scope>NUCLEOTIDE SEQUENCE</scope>
    <source>
        <strain evidence="2">NBRC 105414</strain>
    </source>
</reference>
<dbReference type="Proteomes" id="UP001140217">
    <property type="component" value="Unassembled WGS sequence"/>
</dbReference>
<proteinExistence type="predicted"/>
<feature type="chain" id="PRO_5040924972" evidence="1">
    <location>
        <begin position="22"/>
        <end position="147"/>
    </location>
</feature>
<sequence>MKIVLFTTAAAVCALAAGVHALPDGVGAGAKAGATISQAGDLKSLDPRCTMADGKTAMSYYPGGDFALLSNKYMGGAHAGTYCGLCINAAGARGHPVRLTVVGACDGCTGDGLATGEGTFAALGGKGAAIAGASWAFVDCWKPVGAP</sequence>
<dbReference type="Gene3D" id="2.40.40.10">
    <property type="entry name" value="RlpA-like domain"/>
    <property type="match status" value="1"/>
</dbReference>
<dbReference type="AlphaFoldDB" id="A0A9W8LE57"/>